<accession>A0A6M3LKM0</accession>
<keyword evidence="1" id="KW-1133">Transmembrane helix</keyword>
<feature type="transmembrane region" description="Helical" evidence="1">
    <location>
        <begin position="111"/>
        <end position="134"/>
    </location>
</feature>
<evidence type="ECO:0000256" key="1">
    <source>
        <dbReference type="SAM" id="Phobius"/>
    </source>
</evidence>
<feature type="transmembrane region" description="Helical" evidence="1">
    <location>
        <begin position="146"/>
        <end position="169"/>
    </location>
</feature>
<sequence length="191" mass="20617">MDLKDIASAVKKFAPLLGTVIGGPIGGAAGGVLAGVASLFDKSPDDPEGIVEAIRTDPEAALKLRQFELEQKTELQRLAIQSDRMYLEDKQSARQREIEVTKATGSRDINLYILAYSFVAGFFISTIVISFLIFAGNIPSEVPQYAVFLLGSLFGTLSAGVTSVIQYFFGSSKGSSDKMKLFSNNMNNPHI</sequence>
<name>A0A6M3LKM0_9ZZZZ</name>
<dbReference type="AlphaFoldDB" id="A0A6M3LKM0"/>
<gene>
    <name evidence="2" type="ORF">MM415B03669_0010</name>
</gene>
<reference evidence="2" key="1">
    <citation type="submission" date="2020-03" db="EMBL/GenBank/DDBJ databases">
        <title>The deep terrestrial virosphere.</title>
        <authorList>
            <person name="Holmfeldt K."/>
            <person name="Nilsson E."/>
            <person name="Simone D."/>
            <person name="Lopez-Fernandez M."/>
            <person name="Wu X."/>
            <person name="de Brujin I."/>
            <person name="Lundin D."/>
            <person name="Andersson A."/>
            <person name="Bertilsson S."/>
            <person name="Dopson M."/>
        </authorList>
    </citation>
    <scope>NUCLEOTIDE SEQUENCE</scope>
    <source>
        <strain evidence="2">MM415B03669</strain>
    </source>
</reference>
<proteinExistence type="predicted"/>
<evidence type="ECO:0000313" key="2">
    <source>
        <dbReference type="EMBL" id="QJA95073.1"/>
    </source>
</evidence>
<organism evidence="2">
    <name type="scientific">viral metagenome</name>
    <dbReference type="NCBI Taxonomy" id="1070528"/>
    <lineage>
        <taxon>unclassified sequences</taxon>
        <taxon>metagenomes</taxon>
        <taxon>organismal metagenomes</taxon>
    </lineage>
</organism>
<keyword evidence="1" id="KW-0812">Transmembrane</keyword>
<protein>
    <submittedName>
        <fullName evidence="2">Uncharacterized protein</fullName>
    </submittedName>
</protein>
<keyword evidence="1" id="KW-0472">Membrane</keyword>
<dbReference type="EMBL" id="MT143283">
    <property type="protein sequence ID" value="QJA95073.1"/>
    <property type="molecule type" value="Genomic_DNA"/>
</dbReference>